<dbReference type="SUPFAM" id="SSF46689">
    <property type="entry name" value="Homeodomain-like"/>
    <property type="match status" value="1"/>
</dbReference>
<accession>A0ABR6BCU3</accession>
<evidence type="ECO:0000313" key="6">
    <source>
        <dbReference type="EMBL" id="MBA8924689.1"/>
    </source>
</evidence>
<dbReference type="RefSeq" id="WP_025357786.1">
    <property type="nucleotide sequence ID" value="NZ_BAAABQ010000001.1"/>
</dbReference>
<evidence type="ECO:0000259" key="5">
    <source>
        <dbReference type="PROSITE" id="PS50977"/>
    </source>
</evidence>
<comment type="caution">
    <text evidence="6">The sequence shown here is derived from an EMBL/GenBank/DDBJ whole genome shotgun (WGS) entry which is preliminary data.</text>
</comment>
<dbReference type="PANTHER" id="PTHR30055">
    <property type="entry name" value="HTH-TYPE TRANSCRIPTIONAL REGULATOR RUTR"/>
    <property type="match status" value="1"/>
</dbReference>
<evidence type="ECO:0000256" key="3">
    <source>
        <dbReference type="ARBA" id="ARBA00023163"/>
    </source>
</evidence>
<dbReference type="Pfam" id="PF00440">
    <property type="entry name" value="TetR_N"/>
    <property type="match status" value="1"/>
</dbReference>
<keyword evidence="7" id="KW-1185">Reference proteome</keyword>
<sequence>MDPDLPLRERKKLQTRKHISDVATRLFVQHGFEAVTVAEVAAAAEVSKMTVFNYFSSKEDLIFDDLPLVARRVAQLVRDRPRGQSVVETFRQDFLASLEPHDLAEGVRRNSVLHPDTVHFWRTVQNSPALRARERESAEQMVEVVAEALGGTLADRLAAAQIGAVLGVLHGEIRRLLLAGQDSEQIRAVIVPAAESAFDTLARALN</sequence>
<keyword evidence="2 4" id="KW-0238">DNA-binding</keyword>
<dbReference type="PRINTS" id="PR00455">
    <property type="entry name" value="HTHTETR"/>
</dbReference>
<keyword evidence="1" id="KW-0805">Transcription regulation</keyword>
<dbReference type="PANTHER" id="PTHR30055:SF234">
    <property type="entry name" value="HTH-TYPE TRANSCRIPTIONAL REGULATOR BETI"/>
    <property type="match status" value="1"/>
</dbReference>
<protein>
    <submittedName>
        <fullName evidence="6">AcrR family transcriptional regulator</fullName>
    </submittedName>
</protein>
<keyword evidence="3" id="KW-0804">Transcription</keyword>
<dbReference type="EMBL" id="JACJID010000001">
    <property type="protein sequence ID" value="MBA8924689.1"/>
    <property type="molecule type" value="Genomic_DNA"/>
</dbReference>
<dbReference type="InterPro" id="IPR050109">
    <property type="entry name" value="HTH-type_TetR-like_transc_reg"/>
</dbReference>
<gene>
    <name evidence="6" type="ORF">BC739_001886</name>
</gene>
<dbReference type="Proteomes" id="UP000517916">
    <property type="component" value="Unassembled WGS sequence"/>
</dbReference>
<evidence type="ECO:0000256" key="2">
    <source>
        <dbReference type="ARBA" id="ARBA00023125"/>
    </source>
</evidence>
<feature type="DNA-binding region" description="H-T-H motif" evidence="4">
    <location>
        <begin position="36"/>
        <end position="55"/>
    </location>
</feature>
<name>A0ABR6BCU3_9PSEU</name>
<organism evidence="6 7">
    <name type="scientific">Kutzneria viridogrisea</name>
    <dbReference type="NCBI Taxonomy" id="47990"/>
    <lineage>
        <taxon>Bacteria</taxon>
        <taxon>Bacillati</taxon>
        <taxon>Actinomycetota</taxon>
        <taxon>Actinomycetes</taxon>
        <taxon>Pseudonocardiales</taxon>
        <taxon>Pseudonocardiaceae</taxon>
        <taxon>Kutzneria</taxon>
    </lineage>
</organism>
<evidence type="ECO:0000313" key="7">
    <source>
        <dbReference type="Proteomes" id="UP000517916"/>
    </source>
</evidence>
<proteinExistence type="predicted"/>
<dbReference type="Gene3D" id="1.10.357.10">
    <property type="entry name" value="Tetracycline Repressor, domain 2"/>
    <property type="match status" value="1"/>
</dbReference>
<dbReference type="InterPro" id="IPR009057">
    <property type="entry name" value="Homeodomain-like_sf"/>
</dbReference>
<dbReference type="InterPro" id="IPR001647">
    <property type="entry name" value="HTH_TetR"/>
</dbReference>
<evidence type="ECO:0000256" key="1">
    <source>
        <dbReference type="ARBA" id="ARBA00023015"/>
    </source>
</evidence>
<dbReference type="PROSITE" id="PS50977">
    <property type="entry name" value="HTH_TETR_2"/>
    <property type="match status" value="1"/>
</dbReference>
<reference evidence="6 7" key="1">
    <citation type="submission" date="2020-08" db="EMBL/GenBank/DDBJ databases">
        <title>Genomic Encyclopedia of Archaeal and Bacterial Type Strains, Phase II (KMG-II): from individual species to whole genera.</title>
        <authorList>
            <person name="Goeker M."/>
        </authorList>
    </citation>
    <scope>NUCLEOTIDE SEQUENCE [LARGE SCALE GENOMIC DNA]</scope>
    <source>
        <strain evidence="6 7">DSM 43850</strain>
    </source>
</reference>
<feature type="domain" description="HTH tetR-type" evidence="5">
    <location>
        <begin position="13"/>
        <end position="73"/>
    </location>
</feature>
<evidence type="ECO:0000256" key="4">
    <source>
        <dbReference type="PROSITE-ProRule" id="PRU00335"/>
    </source>
</evidence>